<dbReference type="Proteomes" id="UP000244446">
    <property type="component" value="Unassembled WGS sequence"/>
</dbReference>
<feature type="signal peptide" evidence="1">
    <location>
        <begin position="1"/>
        <end position="22"/>
    </location>
</feature>
<dbReference type="Pfam" id="PF16156">
    <property type="entry name" value="DUF4864"/>
    <property type="match status" value="1"/>
</dbReference>
<gene>
    <name evidence="2" type="ORF">DC366_02890</name>
</gene>
<keyword evidence="1" id="KW-0732">Signal</keyword>
<dbReference type="EMBL" id="QCYH01000001">
    <property type="protein sequence ID" value="PVA11892.1"/>
    <property type="molecule type" value="Genomic_DNA"/>
</dbReference>
<comment type="caution">
    <text evidence="2">The sequence shown here is derived from an EMBL/GenBank/DDBJ whole genome shotgun (WGS) entry which is preliminary data.</text>
</comment>
<accession>A0A2T7GBU8</accession>
<dbReference type="InterPro" id="IPR032347">
    <property type="entry name" value="DUF4864"/>
</dbReference>
<dbReference type="RefSeq" id="WP_108690638.1">
    <property type="nucleotide sequence ID" value="NZ_QCYH01000001.1"/>
</dbReference>
<reference evidence="2 3" key="1">
    <citation type="submission" date="2018-04" db="EMBL/GenBank/DDBJ databases">
        <title>Pelagivirga bohaiensis gen. nov., sp. nov., a bacterium isolated from the Bohai Sea.</title>
        <authorList>
            <person name="Ji X."/>
        </authorList>
    </citation>
    <scope>NUCLEOTIDE SEQUENCE [LARGE SCALE GENOMIC DNA]</scope>
    <source>
        <strain evidence="2 3">BH-SD19</strain>
    </source>
</reference>
<proteinExistence type="predicted"/>
<organism evidence="2 3">
    <name type="scientific">Pelagivirga sediminicola</name>
    <dbReference type="NCBI Taxonomy" id="2170575"/>
    <lineage>
        <taxon>Bacteria</taxon>
        <taxon>Pseudomonadati</taxon>
        <taxon>Pseudomonadota</taxon>
        <taxon>Alphaproteobacteria</taxon>
        <taxon>Rhodobacterales</taxon>
        <taxon>Paracoccaceae</taxon>
        <taxon>Pelagivirga</taxon>
    </lineage>
</organism>
<evidence type="ECO:0000313" key="3">
    <source>
        <dbReference type="Proteomes" id="UP000244446"/>
    </source>
</evidence>
<name>A0A2T7GBU8_9RHOB</name>
<keyword evidence="3" id="KW-1185">Reference proteome</keyword>
<dbReference type="AlphaFoldDB" id="A0A2T7GBU8"/>
<feature type="chain" id="PRO_5015427412" evidence="1">
    <location>
        <begin position="23"/>
        <end position="135"/>
    </location>
</feature>
<dbReference type="OrthoDB" id="9130422at2"/>
<evidence type="ECO:0000313" key="2">
    <source>
        <dbReference type="EMBL" id="PVA11892.1"/>
    </source>
</evidence>
<evidence type="ECO:0000256" key="1">
    <source>
        <dbReference type="SAM" id="SignalP"/>
    </source>
</evidence>
<sequence>MKRIVFTLGLTAALAFAPQLRAQEAPIRAVIAAQIKAFEADDFEAAFADASPTIQRMFVTPQNFGAMVKGGYPMVWRPDDLKFLALEKRGGLLWQDVLVRDLKGALHILEYQMQQDGGGWKINGVRIRKATGGTA</sequence>
<protein>
    <submittedName>
        <fullName evidence="2">DUF4864 domain-containing protein</fullName>
    </submittedName>
</protein>